<dbReference type="PANTHER" id="PTHR41287:SF1">
    <property type="entry name" value="PROTEIN YMFN"/>
    <property type="match status" value="1"/>
</dbReference>
<dbReference type="Gene3D" id="3.40.50.300">
    <property type="entry name" value="P-loop containing nucleotide triphosphate hydrolases"/>
    <property type="match status" value="1"/>
</dbReference>
<organism evidence="1">
    <name type="scientific">uncultured Caudovirales phage</name>
    <dbReference type="NCBI Taxonomy" id="2100421"/>
    <lineage>
        <taxon>Viruses</taxon>
        <taxon>Duplodnaviria</taxon>
        <taxon>Heunggongvirae</taxon>
        <taxon>Uroviricota</taxon>
        <taxon>Caudoviricetes</taxon>
        <taxon>Peduoviridae</taxon>
        <taxon>Maltschvirus</taxon>
        <taxon>Maltschvirus maltsch</taxon>
    </lineage>
</organism>
<sequence length="492" mass="54657">MNKFEKELIDSIQAQSELGGVKTPRIHSPLNDLPSKGQEMIDFAAEIGIPLMDWQKFVAIHGHKVKPDGRWHHSEAGLLIARQNGKSTFMMLRILCGMYVWGENLQLSSAHRLTTSLETFRQMVSIIEGNDKLASEVKKIRWQHGAEEMELKGGRRFVVKAANNASRGISAPSTIHLDELREYKDEDAWSSMRYTMMSSKNPQVWIYSNAGDQHSVILNKLRERALAASTNPLDTIGWFEWSAEPDSPITLPSGEINWPAFAQANPSLGTTIHPDNLKAVINDPPDIVKTEVLCLWVDTINSAIDVQKWNLCQTDPIPLDPDKETWFGLDLSPDRKFGALVATQKLPGEKFNLVLLHTWSNDYSINDLAVANDIAPYVRKYNVQTVAYSKRTAQAVASRLVPAGIPITDMDGAIYAESCDRWLGAINSHRLQHGGQEELTQQTLSAAKLPYGDGSWIIGRRASRVAVCAAVASALATYFATQAETEVDIQIA</sequence>
<name>A0A6J5M8Z7_9CAUD</name>
<dbReference type="InterPro" id="IPR005021">
    <property type="entry name" value="Terminase_largesu-like"/>
</dbReference>
<dbReference type="PANTHER" id="PTHR41287">
    <property type="match status" value="1"/>
</dbReference>
<protein>
    <submittedName>
        <fullName evidence="1">Terminase large subunit, Lambdalikevirus-type</fullName>
    </submittedName>
</protein>
<gene>
    <name evidence="1" type="ORF">UFOVP441_7</name>
</gene>
<dbReference type="InterPro" id="IPR027417">
    <property type="entry name" value="P-loop_NTPase"/>
</dbReference>
<dbReference type="EMBL" id="LR796405">
    <property type="protein sequence ID" value="CAB4142127.1"/>
    <property type="molecule type" value="Genomic_DNA"/>
</dbReference>
<proteinExistence type="predicted"/>
<evidence type="ECO:0000313" key="1">
    <source>
        <dbReference type="EMBL" id="CAB4142127.1"/>
    </source>
</evidence>
<reference evidence="1" key="1">
    <citation type="submission" date="2020-04" db="EMBL/GenBank/DDBJ databases">
        <authorList>
            <person name="Chiriac C."/>
            <person name="Salcher M."/>
            <person name="Ghai R."/>
            <person name="Kavagutti S V."/>
        </authorList>
    </citation>
    <scope>NUCLEOTIDE SEQUENCE</scope>
</reference>
<accession>A0A6J5M8Z7</accession>